<evidence type="ECO:0008006" key="4">
    <source>
        <dbReference type="Google" id="ProtNLM"/>
    </source>
</evidence>
<feature type="chain" id="PRO_5040779317" description="AAA+ ATPase domain-containing protein" evidence="1">
    <location>
        <begin position="25"/>
        <end position="229"/>
    </location>
</feature>
<evidence type="ECO:0000313" key="2">
    <source>
        <dbReference type="EMBL" id="GMH49903.1"/>
    </source>
</evidence>
<dbReference type="AlphaFoldDB" id="A0A9W7DT87"/>
<dbReference type="Gene3D" id="3.40.50.300">
    <property type="entry name" value="P-loop containing nucleotide triphosphate hydrolases"/>
    <property type="match status" value="1"/>
</dbReference>
<dbReference type="Proteomes" id="UP001165122">
    <property type="component" value="Unassembled WGS sequence"/>
</dbReference>
<protein>
    <recommendedName>
        <fullName evidence="4">AAA+ ATPase domain-containing protein</fullName>
    </recommendedName>
</protein>
<reference evidence="3" key="1">
    <citation type="journal article" date="2023" name="Commun. Biol.">
        <title>Genome analysis of Parmales, the sister group of diatoms, reveals the evolutionary specialization of diatoms from phago-mixotrophs to photoautotrophs.</title>
        <authorList>
            <person name="Ban H."/>
            <person name="Sato S."/>
            <person name="Yoshikawa S."/>
            <person name="Yamada K."/>
            <person name="Nakamura Y."/>
            <person name="Ichinomiya M."/>
            <person name="Sato N."/>
            <person name="Blanc-Mathieu R."/>
            <person name="Endo H."/>
            <person name="Kuwata A."/>
            <person name="Ogata H."/>
        </authorList>
    </citation>
    <scope>NUCLEOTIDE SEQUENCE [LARGE SCALE GENOMIC DNA]</scope>
    <source>
        <strain evidence="3">NIES 3700</strain>
    </source>
</reference>
<comment type="caution">
    <text evidence="2">The sequence shown here is derived from an EMBL/GenBank/DDBJ whole genome shotgun (WGS) entry which is preliminary data.</text>
</comment>
<keyword evidence="3" id="KW-1185">Reference proteome</keyword>
<dbReference type="OrthoDB" id="10449266at2759"/>
<gene>
    <name evidence="2" type="ORF">TrLO_g5041</name>
</gene>
<accession>A0A9W7DT87</accession>
<proteinExistence type="predicted"/>
<organism evidence="2 3">
    <name type="scientific">Triparma laevis f. longispina</name>
    <dbReference type="NCBI Taxonomy" id="1714387"/>
    <lineage>
        <taxon>Eukaryota</taxon>
        <taxon>Sar</taxon>
        <taxon>Stramenopiles</taxon>
        <taxon>Ochrophyta</taxon>
        <taxon>Bolidophyceae</taxon>
        <taxon>Parmales</taxon>
        <taxon>Triparmaceae</taxon>
        <taxon>Triparma</taxon>
    </lineage>
</organism>
<dbReference type="SUPFAM" id="SSF52540">
    <property type="entry name" value="P-loop containing nucleoside triphosphate hydrolases"/>
    <property type="match status" value="1"/>
</dbReference>
<dbReference type="EMBL" id="BRXW01000392">
    <property type="protein sequence ID" value="GMH49903.1"/>
    <property type="molecule type" value="Genomic_DNA"/>
</dbReference>
<dbReference type="InterPro" id="IPR027417">
    <property type="entry name" value="P-loop_NTPase"/>
</dbReference>
<sequence length="229" mass="25587">MCRQQPRLKLLYLTLLLCLRSSRAYTVSLTNFHLDAPPPSFIRTLFSSVPRRHVLLEGINLMIEGGEVLPLVGNSGSGKTLLAEAFYRGLGGANRADNNLFSDVAIRVSPTTPVTPVWIDRFTLDLSTRASSASVSSLYMDRITYLCSSASSSKSTPLFLCFDEAVEVESREVRLAVKKGVEELCRKNDWAALWITHKREDNDGNGRVMMMIGGRLNMITQNDRWITLK</sequence>
<evidence type="ECO:0000256" key="1">
    <source>
        <dbReference type="SAM" id="SignalP"/>
    </source>
</evidence>
<feature type="signal peptide" evidence="1">
    <location>
        <begin position="1"/>
        <end position="24"/>
    </location>
</feature>
<evidence type="ECO:0000313" key="3">
    <source>
        <dbReference type="Proteomes" id="UP001165122"/>
    </source>
</evidence>
<keyword evidence="1" id="KW-0732">Signal</keyword>
<name>A0A9W7DT87_9STRA</name>